<proteinExistence type="predicted"/>
<dbReference type="InterPro" id="IPR025668">
    <property type="entry name" value="Tnp_DDE_dom"/>
</dbReference>
<feature type="compositionally biased region" description="Basic and acidic residues" evidence="1">
    <location>
        <begin position="144"/>
        <end position="156"/>
    </location>
</feature>
<evidence type="ECO:0000313" key="3">
    <source>
        <dbReference type="EMBL" id="ETW94651.1"/>
    </source>
</evidence>
<dbReference type="Proteomes" id="UP000019141">
    <property type="component" value="Unassembled WGS sequence"/>
</dbReference>
<dbReference type="HOGENOM" id="CLU_1040108_0_0_7"/>
<feature type="non-terminal residue" evidence="3">
    <location>
        <position position="1"/>
    </location>
</feature>
<feature type="non-terminal residue" evidence="3">
    <location>
        <position position="268"/>
    </location>
</feature>
<feature type="domain" description="Transposase DDE" evidence="2">
    <location>
        <begin position="1"/>
        <end position="268"/>
    </location>
</feature>
<comment type="caution">
    <text evidence="3">The sequence shown here is derived from an EMBL/GenBank/DDBJ whole genome shotgun (WGS) entry which is preliminary data.</text>
</comment>
<evidence type="ECO:0000313" key="4">
    <source>
        <dbReference type="Proteomes" id="UP000019141"/>
    </source>
</evidence>
<name>W4LBE9_ENTF1</name>
<keyword evidence="4" id="KW-1185">Reference proteome</keyword>
<reference evidence="3 4" key="1">
    <citation type="journal article" date="2014" name="Nature">
        <title>An environmental bacterial taxon with a large and distinct metabolic repertoire.</title>
        <authorList>
            <person name="Wilson M.C."/>
            <person name="Mori T."/>
            <person name="Ruckert C."/>
            <person name="Uria A.R."/>
            <person name="Helf M.J."/>
            <person name="Takada K."/>
            <person name="Gernert C."/>
            <person name="Steffens U.A."/>
            <person name="Heycke N."/>
            <person name="Schmitt S."/>
            <person name="Rinke C."/>
            <person name="Helfrich E.J."/>
            <person name="Brachmann A.O."/>
            <person name="Gurgui C."/>
            <person name="Wakimoto T."/>
            <person name="Kracht M."/>
            <person name="Crusemann M."/>
            <person name="Hentschel U."/>
            <person name="Abe I."/>
            <person name="Matsunaga S."/>
            <person name="Kalinowski J."/>
            <person name="Takeyama H."/>
            <person name="Piel J."/>
        </authorList>
    </citation>
    <scope>NUCLEOTIDE SEQUENCE [LARGE SCALE GENOMIC DNA]</scope>
    <source>
        <strain evidence="4">TSY1</strain>
    </source>
</reference>
<gene>
    <name evidence="3" type="ORF">ETSY1_33905</name>
</gene>
<dbReference type="EMBL" id="AZHW01001030">
    <property type="protein sequence ID" value="ETW94651.1"/>
    <property type="molecule type" value="Genomic_DNA"/>
</dbReference>
<dbReference type="Pfam" id="PF13701">
    <property type="entry name" value="DDE_Tnp_1_4"/>
    <property type="match status" value="1"/>
</dbReference>
<dbReference type="AlphaFoldDB" id="W4LBE9"/>
<evidence type="ECO:0000256" key="1">
    <source>
        <dbReference type="SAM" id="MobiDB-lite"/>
    </source>
</evidence>
<accession>W4LBE9</accession>
<organism evidence="3 4">
    <name type="scientific">Entotheonella factor</name>
    <dbReference type="NCBI Taxonomy" id="1429438"/>
    <lineage>
        <taxon>Bacteria</taxon>
        <taxon>Pseudomonadati</taxon>
        <taxon>Nitrospinota/Tectimicrobiota group</taxon>
        <taxon>Candidatus Tectimicrobiota</taxon>
        <taxon>Candidatus Entotheonellia</taxon>
        <taxon>Candidatus Entotheonellales</taxon>
        <taxon>Candidatus Entotheonellaceae</taxon>
        <taxon>Candidatus Entotheonella</taxon>
    </lineage>
</organism>
<sequence length="268" mass="31576">DIDDTADEVHGVQQQVLFNGYYDSYCYLPLHLYEGQSGKLITTILRPGRRPTGDEMVSILKRVVRAIRHEWPDVLILLRGDGHFSTPEVHDWCESQEPEIFYILGQSGNRVLKEKSRELLKQAQLLYRFRQERYVHKVLKKQKKSQDSKSRGKENSPEDFGNGVLGEQLKVKLYTEFLYQAQTWSKPRRIICKVEVSEKGENIRFIVTNIKLSRKAYIYETIYCGRGQMENYIKDHKRFLHSDRTSCHKFEANQFRLFLHSAAYVLMH</sequence>
<protein>
    <recommendedName>
        <fullName evidence="2">Transposase DDE domain-containing protein</fullName>
    </recommendedName>
</protein>
<dbReference type="InterPro" id="IPR047960">
    <property type="entry name" value="Transpos_IS1380"/>
</dbReference>
<evidence type="ECO:0000259" key="2">
    <source>
        <dbReference type="Pfam" id="PF13701"/>
    </source>
</evidence>
<feature type="region of interest" description="Disordered" evidence="1">
    <location>
        <begin position="139"/>
        <end position="161"/>
    </location>
</feature>
<dbReference type="NCBIfam" id="NF033539">
    <property type="entry name" value="transpos_IS1380"/>
    <property type="match status" value="1"/>
</dbReference>